<dbReference type="GO" id="GO:0007168">
    <property type="term" value="P:receptor guanylyl cyclase signaling pathway"/>
    <property type="evidence" value="ECO:0007669"/>
    <property type="project" value="TreeGrafter"/>
</dbReference>
<comment type="caution">
    <text evidence="9">The sequence shown here is derived from an EMBL/GenBank/DDBJ whole genome shotgun (WGS) entry which is preliminary data.</text>
</comment>
<feature type="transmembrane region" description="Helical" evidence="7">
    <location>
        <begin position="52"/>
        <end position="73"/>
    </location>
</feature>
<evidence type="ECO:0000256" key="3">
    <source>
        <dbReference type="ARBA" id="ARBA00022741"/>
    </source>
</evidence>
<evidence type="ECO:0000259" key="8">
    <source>
        <dbReference type="PROSITE" id="PS50125"/>
    </source>
</evidence>
<dbReference type="Pfam" id="PF00211">
    <property type="entry name" value="Guanylate_cyc"/>
    <property type="match status" value="1"/>
</dbReference>
<accession>A0AAD2CRS8</accession>
<protein>
    <recommendedName>
        <fullName evidence="8">Guanylate cyclase domain-containing protein</fullName>
    </recommendedName>
</protein>
<feature type="transmembrane region" description="Helical" evidence="7">
    <location>
        <begin position="412"/>
        <end position="432"/>
    </location>
</feature>
<dbReference type="GO" id="GO:0004016">
    <property type="term" value="F:adenylate cyclase activity"/>
    <property type="evidence" value="ECO:0007669"/>
    <property type="project" value="TreeGrafter"/>
</dbReference>
<evidence type="ECO:0000313" key="9">
    <source>
        <dbReference type="EMBL" id="CAJ1941311.1"/>
    </source>
</evidence>
<keyword evidence="2 7" id="KW-0812">Transmembrane</keyword>
<keyword evidence="6" id="KW-0456">Lyase</keyword>
<dbReference type="GO" id="GO:0000166">
    <property type="term" value="F:nucleotide binding"/>
    <property type="evidence" value="ECO:0007669"/>
    <property type="project" value="UniProtKB-KW"/>
</dbReference>
<dbReference type="SMART" id="SM00044">
    <property type="entry name" value="CYCc"/>
    <property type="match status" value="1"/>
</dbReference>
<dbReference type="Gene3D" id="3.30.450.350">
    <property type="entry name" value="CHASE domain"/>
    <property type="match status" value="1"/>
</dbReference>
<comment type="subcellular location">
    <subcellularLocation>
        <location evidence="1">Membrane</location>
    </subcellularLocation>
</comment>
<dbReference type="SUPFAM" id="SSF55073">
    <property type="entry name" value="Nucleotide cyclase"/>
    <property type="match status" value="1"/>
</dbReference>
<dbReference type="PANTHER" id="PTHR11920">
    <property type="entry name" value="GUANYLYL CYCLASE"/>
    <property type="match status" value="1"/>
</dbReference>
<evidence type="ECO:0000256" key="5">
    <source>
        <dbReference type="ARBA" id="ARBA00023136"/>
    </source>
</evidence>
<proteinExistence type="predicted"/>
<dbReference type="Proteomes" id="UP001295423">
    <property type="component" value="Unassembled WGS sequence"/>
</dbReference>
<dbReference type="Gene3D" id="3.30.70.1230">
    <property type="entry name" value="Nucleotide cyclase"/>
    <property type="match status" value="1"/>
</dbReference>
<dbReference type="CDD" id="cd07302">
    <property type="entry name" value="CHD"/>
    <property type="match status" value="1"/>
</dbReference>
<evidence type="ECO:0000256" key="6">
    <source>
        <dbReference type="ARBA" id="ARBA00023239"/>
    </source>
</evidence>
<dbReference type="GO" id="GO:0005886">
    <property type="term" value="C:plasma membrane"/>
    <property type="evidence" value="ECO:0007669"/>
    <property type="project" value="TreeGrafter"/>
</dbReference>
<evidence type="ECO:0000313" key="10">
    <source>
        <dbReference type="Proteomes" id="UP001295423"/>
    </source>
</evidence>
<evidence type="ECO:0000256" key="7">
    <source>
        <dbReference type="SAM" id="Phobius"/>
    </source>
</evidence>
<feature type="domain" description="Guanylate cyclase" evidence="8">
    <location>
        <begin position="523"/>
        <end position="657"/>
    </location>
</feature>
<dbReference type="PROSITE" id="PS50125">
    <property type="entry name" value="GUANYLATE_CYCLASE_2"/>
    <property type="match status" value="1"/>
</dbReference>
<dbReference type="PANTHER" id="PTHR11920:SF335">
    <property type="entry name" value="GUANYLATE CYCLASE"/>
    <property type="match status" value="1"/>
</dbReference>
<dbReference type="GO" id="GO:0001653">
    <property type="term" value="F:peptide receptor activity"/>
    <property type="evidence" value="ECO:0007669"/>
    <property type="project" value="TreeGrafter"/>
</dbReference>
<reference evidence="9" key="1">
    <citation type="submission" date="2023-08" db="EMBL/GenBank/DDBJ databases">
        <authorList>
            <person name="Audoor S."/>
            <person name="Bilcke G."/>
        </authorList>
    </citation>
    <scope>NUCLEOTIDE SEQUENCE</scope>
</reference>
<dbReference type="GO" id="GO:0004383">
    <property type="term" value="F:guanylate cyclase activity"/>
    <property type="evidence" value="ECO:0007669"/>
    <property type="project" value="TreeGrafter"/>
</dbReference>
<dbReference type="GO" id="GO:0035556">
    <property type="term" value="P:intracellular signal transduction"/>
    <property type="evidence" value="ECO:0007669"/>
    <property type="project" value="InterPro"/>
</dbReference>
<dbReference type="InterPro" id="IPR029787">
    <property type="entry name" value="Nucleotide_cyclase"/>
</dbReference>
<evidence type="ECO:0000256" key="2">
    <source>
        <dbReference type="ARBA" id="ARBA00022692"/>
    </source>
</evidence>
<evidence type="ECO:0000256" key="4">
    <source>
        <dbReference type="ARBA" id="ARBA00022989"/>
    </source>
</evidence>
<name>A0AAD2CRS8_9STRA</name>
<keyword evidence="3" id="KW-0547">Nucleotide-binding</keyword>
<keyword evidence="4 7" id="KW-1133">Transmembrane helix</keyword>
<dbReference type="InterPro" id="IPR001054">
    <property type="entry name" value="A/G_cyclase"/>
</dbReference>
<evidence type="ECO:0000256" key="1">
    <source>
        <dbReference type="ARBA" id="ARBA00004370"/>
    </source>
</evidence>
<organism evidence="9 10">
    <name type="scientific">Cylindrotheca closterium</name>
    <dbReference type="NCBI Taxonomy" id="2856"/>
    <lineage>
        <taxon>Eukaryota</taxon>
        <taxon>Sar</taxon>
        <taxon>Stramenopiles</taxon>
        <taxon>Ochrophyta</taxon>
        <taxon>Bacillariophyta</taxon>
        <taxon>Bacillariophyceae</taxon>
        <taxon>Bacillariophycidae</taxon>
        <taxon>Bacillariales</taxon>
        <taxon>Bacillariaceae</taxon>
        <taxon>Cylindrotheca</taxon>
    </lineage>
</organism>
<gene>
    <name evidence="9" type="ORF">CYCCA115_LOCUS7458</name>
</gene>
<keyword evidence="5 7" id="KW-0472">Membrane</keyword>
<sequence>MAKSATSATILITSMDEEMSVDTPPPMSSKAPMEHVSGLGNKDTKLINRSKGVVYLVLVLSAAIASVSTFFYMEEEDSSWYHHEFEEHGEELVATVEETLIHSVEASADMGSSWTLETTNQDESHATHGANVTHSSFALLGSALASVGNAQMMAVAPIVTAANRTQWEAYAVENQGWIDSDLSQLSHAFHNIDNLNSGEIPKHIYGGFGEGTAEVHLPIWQMYPTPQNASQSPIMFDLLSIDWFADLWNQSLRTGKPAISTIQDLEFLVKYADPKQDQALPSPKFVLLEPIYGGYDNTEGIVAAATTVFSWLDYFIVVLEDQPSGIIVDVHHNCEKSNGSTYSFKKTQGYVKYLGENMDPSRYNIALTKDYNLFGEGIPEPMGFLGNDSCGYILTVHATNEFVERWQRNDSFTAAVLVIAIFGFTALVFFTYDFYVQRRNRTVTNTAARSTAIVSSLFPKNVAAQMMDEIEPESPTSRGGRSSRMSDAVQQLAGSSSASQANVSALAMSKKAAPIADLFEHTTIMFADIAGFTKWSSMHEPSDVFTLLETIFNAFDKIADKRRVFKVETVGDCYVAVCGLPDPCDNHAIVMARFAWECMQAMRKIRDKLEKKLGADTRELDMRFGLHSGPVTAGVIRGQRPRFQLFGDSMNKTSRIESSGQKGKVHISDEMANILKDSGKEHWLSKREDVVNLKGLGEVPTYWLGLQNERHSVTGSVTNHSSTESSEEIVAKNVCEAFTSD</sequence>
<dbReference type="EMBL" id="CAKOGP040001001">
    <property type="protein sequence ID" value="CAJ1941311.1"/>
    <property type="molecule type" value="Genomic_DNA"/>
</dbReference>
<keyword evidence="10" id="KW-1185">Reference proteome</keyword>
<dbReference type="AlphaFoldDB" id="A0AAD2CRS8"/>
<dbReference type="InterPro" id="IPR042240">
    <property type="entry name" value="CHASE_sf"/>
</dbReference>
<dbReference type="InterPro" id="IPR050401">
    <property type="entry name" value="Cyclic_nucleotide_synthase"/>
</dbReference>